<feature type="region of interest" description="Disordered" evidence="1">
    <location>
        <begin position="1"/>
        <end position="20"/>
    </location>
</feature>
<accession>A0A8B3FLA9</accession>
<evidence type="ECO:0008006" key="4">
    <source>
        <dbReference type="Google" id="ProtNLM"/>
    </source>
</evidence>
<evidence type="ECO:0000313" key="3">
    <source>
        <dbReference type="Proteomes" id="UP000279336"/>
    </source>
</evidence>
<organism evidence="2 3">
    <name type="scientific">Propionibacterium australiense</name>
    <dbReference type="NCBI Taxonomy" id="119981"/>
    <lineage>
        <taxon>Bacteria</taxon>
        <taxon>Bacillati</taxon>
        <taxon>Actinomycetota</taxon>
        <taxon>Actinomycetes</taxon>
        <taxon>Propionibacteriales</taxon>
        <taxon>Propionibacteriaceae</taxon>
        <taxon>Propionibacterium</taxon>
    </lineage>
</organism>
<gene>
    <name evidence="2" type="ORF">D7U36_02975</name>
</gene>
<dbReference type="Proteomes" id="UP000279336">
    <property type="component" value="Unassembled WGS sequence"/>
</dbReference>
<dbReference type="AlphaFoldDB" id="A0A8B3FLA9"/>
<dbReference type="SUPFAM" id="SSF47413">
    <property type="entry name" value="lambda repressor-like DNA-binding domains"/>
    <property type="match status" value="1"/>
</dbReference>
<proteinExistence type="predicted"/>
<protein>
    <recommendedName>
        <fullName evidence="4">HTH cro/C1-type domain-containing protein</fullName>
    </recommendedName>
</protein>
<evidence type="ECO:0000313" key="2">
    <source>
        <dbReference type="EMBL" id="RLP12237.1"/>
    </source>
</evidence>
<reference evidence="2 3" key="1">
    <citation type="submission" date="2018-10" db="EMBL/GenBank/DDBJ databases">
        <title>Propionibacterium australiense Genome Sequencing and Assembly.</title>
        <authorList>
            <person name="Bernier A.-M."/>
            <person name="Bernard K."/>
        </authorList>
    </citation>
    <scope>NUCLEOTIDE SEQUENCE [LARGE SCALE GENOMIC DNA]</scope>
    <source>
        <strain evidence="2 3">NML98A078</strain>
    </source>
</reference>
<sequence length="96" mass="10277">MSAVTVSPEPARWRRESLPQQQPGVTVSAVVAAELATHGLSQSDLAALLDLSPATVSHRMTGRLSWQVRDLLALDLLFDQPRGWHLANGLVLGAAV</sequence>
<comment type="caution">
    <text evidence="2">The sequence shown here is derived from an EMBL/GenBank/DDBJ whole genome shotgun (WGS) entry which is preliminary data.</text>
</comment>
<evidence type="ECO:0000256" key="1">
    <source>
        <dbReference type="SAM" id="MobiDB-lite"/>
    </source>
</evidence>
<dbReference type="EMBL" id="RCIW01000003">
    <property type="protein sequence ID" value="RLP12237.1"/>
    <property type="molecule type" value="Genomic_DNA"/>
</dbReference>
<dbReference type="InterPro" id="IPR010982">
    <property type="entry name" value="Lambda_DNA-bd_dom_sf"/>
</dbReference>
<dbReference type="GO" id="GO:0003677">
    <property type="term" value="F:DNA binding"/>
    <property type="evidence" value="ECO:0007669"/>
    <property type="project" value="InterPro"/>
</dbReference>
<name>A0A8B3FLA9_9ACTN</name>
<dbReference type="RefSeq" id="WP_121587942.1">
    <property type="nucleotide sequence ID" value="NZ_RCIW01000003.1"/>
</dbReference>